<gene>
    <name evidence="3" type="ORF">KP509_11G029800</name>
</gene>
<dbReference type="EMBL" id="CM035416">
    <property type="protein sequence ID" value="KAH7424883.1"/>
    <property type="molecule type" value="Genomic_DNA"/>
</dbReference>
<dbReference type="InterPro" id="IPR039614">
    <property type="entry name" value="PMI1-like"/>
</dbReference>
<dbReference type="OrthoDB" id="2019483at2759"/>
<dbReference type="AlphaFoldDB" id="A0A8T2TT41"/>
<dbReference type="PROSITE" id="PS51840">
    <property type="entry name" value="C2_NT"/>
    <property type="match status" value="1"/>
</dbReference>
<dbReference type="Pfam" id="PF10358">
    <property type="entry name" value="NT-C2"/>
    <property type="match status" value="1"/>
</dbReference>
<dbReference type="Proteomes" id="UP000825935">
    <property type="component" value="Chromosome 11"/>
</dbReference>
<accession>A0A8T2TT41</accession>
<reference evidence="3" key="1">
    <citation type="submission" date="2021-08" db="EMBL/GenBank/DDBJ databases">
        <title>WGS assembly of Ceratopteris richardii.</title>
        <authorList>
            <person name="Marchant D.B."/>
            <person name="Chen G."/>
            <person name="Jenkins J."/>
            <person name="Shu S."/>
            <person name="Leebens-Mack J."/>
            <person name="Grimwood J."/>
            <person name="Schmutz J."/>
            <person name="Soltis P."/>
            <person name="Soltis D."/>
            <person name="Chen Z.-H."/>
        </authorList>
    </citation>
    <scope>NUCLEOTIDE SEQUENCE</scope>
    <source>
        <strain evidence="3">Whitten #5841</strain>
        <tissue evidence="3">Leaf</tissue>
    </source>
</reference>
<organism evidence="3 4">
    <name type="scientific">Ceratopteris richardii</name>
    <name type="common">Triangle waterfern</name>
    <dbReference type="NCBI Taxonomy" id="49495"/>
    <lineage>
        <taxon>Eukaryota</taxon>
        <taxon>Viridiplantae</taxon>
        <taxon>Streptophyta</taxon>
        <taxon>Embryophyta</taxon>
        <taxon>Tracheophyta</taxon>
        <taxon>Polypodiopsida</taxon>
        <taxon>Polypodiidae</taxon>
        <taxon>Polypodiales</taxon>
        <taxon>Pteridineae</taxon>
        <taxon>Pteridaceae</taxon>
        <taxon>Parkerioideae</taxon>
        <taxon>Ceratopteris</taxon>
    </lineage>
</organism>
<evidence type="ECO:0000259" key="2">
    <source>
        <dbReference type="PROSITE" id="PS51840"/>
    </source>
</evidence>
<proteinExistence type="predicted"/>
<comment type="caution">
    <text evidence="3">The sequence shown here is derived from an EMBL/GenBank/DDBJ whole genome shotgun (WGS) entry which is preliminary data.</text>
</comment>
<keyword evidence="4" id="KW-1185">Reference proteome</keyword>
<sequence>MAPFISRASSKVDRGEEELLAELEILNEALQSRRHTRSRSLASYNASPLRSSELKRPSKRHIQPKPSFKVPFRSASVSCDRSLRLQSSSLEKQIEQQDCSRKGHVTYHSYREQEEHLQNRKEEILHYFRLQYGVSYKKSDPAISNKKGPSGFYQKRCTQCDQVHERKGVWHWKPLRAISHIILNSHHRLNVLFRLEVQCIERLPKSLNEFNLAVVWICKDHCLQTKPSKIVDGIAVFGETLQHECRIYNTQSKSISVYDAKPCILSIVVPDMNRMEISRHHLDLSSLLPWETASSSSWQKKSHDVKYELMGLAEGAQLIATFHYHLVQKSSQKNSENLQSLTKKRIHLRKLSFRLSKHRPLFESGATMEPCQEYFDPSQRHTLLDSFMKEGICEAADLLNDSFEFKPPLNQFTKDNQGTDCSSSPAHFTRVTCDSQKNTAASHEENLPLNLTSNHASHTHYTCEKDGMEQMKEPVNRRQVSDSGNSSSILMIPSFISEEPTCIKQTTTVSDDDLDSVAEEFLNMLGIGFDSGHHNSEDDLESPREGLLKQFEDENIFATAS</sequence>
<dbReference type="PANTHER" id="PTHR33414:SF1">
    <property type="entry name" value="PROTEIN PLASTID MOVEMENT IMPAIRED 1-RELATED 1"/>
    <property type="match status" value="1"/>
</dbReference>
<dbReference type="InterPro" id="IPR019448">
    <property type="entry name" value="NT-C2"/>
</dbReference>
<protein>
    <recommendedName>
        <fullName evidence="2">C2 NT-type domain-containing protein</fullName>
    </recommendedName>
</protein>
<evidence type="ECO:0000256" key="1">
    <source>
        <dbReference type="SAM" id="MobiDB-lite"/>
    </source>
</evidence>
<feature type="domain" description="C2 NT-type" evidence="2">
    <location>
        <begin position="181"/>
        <end position="326"/>
    </location>
</feature>
<feature type="compositionally biased region" description="Polar residues" evidence="1">
    <location>
        <begin position="39"/>
        <end position="50"/>
    </location>
</feature>
<feature type="region of interest" description="Disordered" evidence="1">
    <location>
        <begin position="34"/>
        <end position="67"/>
    </location>
</feature>
<name>A0A8T2TT41_CERRI</name>
<evidence type="ECO:0000313" key="4">
    <source>
        <dbReference type="Proteomes" id="UP000825935"/>
    </source>
</evidence>
<dbReference type="PANTHER" id="PTHR33414">
    <property type="entry name" value="PROTEIN PLASTID MOVEMENT IMPAIRED 1-RELATED 1"/>
    <property type="match status" value="1"/>
</dbReference>
<evidence type="ECO:0000313" key="3">
    <source>
        <dbReference type="EMBL" id="KAH7424883.1"/>
    </source>
</evidence>